<sequence>MQIVTLPVYSKLADATRLPAKLAACLPQGYQLSQHQVETYEALCSDDLDVVINTAMTGDGKSLAAYLPTLLDPKRGAFGMYPTNELALDQRRQFDDYNKAFASQLTFTSLSGERLGTFIAERPEFERRAEALAALMADHQVLLSNPDMFHLMINYRYGSKILSIQELPALVNAYYKHFIFDEFHTFSTPQMVAAITAMLFLCATAGANSAQRPRFLFSSATPNAVFAKLLRQSGLRVKEIQGSYSNTDGDEYRQVLHGTKLTLHQLSEAQNLEQWIKNNLALIENHWSCADGPRPRGVIIVNSVVEARRIARMLSEQCKHLKIGENTGLTDSERRHQAMREADLIVGTSTIDIGIDFNISLLIFEAPDAGAFLQRFGRLGRVRRNEVPFANYEAHALFNSKTPWIYDNLSKALKDRQIDAGDVVDRPVTLRDAVLEAFPTTTSFQRYIKRWGALQAAHLIAGLEDKRLAGSHAEVAHQLRQQYQQTLDLKSMGGVLYRYRQLLNGKNEPASPQCKALLDEVLSFRGSSPFQAVLWDDTTEPATFLSYDALVIAQNSDLTLADAEPFHTALKERYADEQTRHAMLERFRYALTRNGEPLVLYVEAFWSERERLILQIDHFEPSLQLNEAILLTGISIKQPRNEETKQLNMVLRKQRVVGYITRKEPAELRRKLKLPSFFPLYQIQDSYEQTYTLALGQAALLLEAEALWMKNKDEETAPIIC</sequence>
<organism evidence="2 3">
    <name type="scientific">Candidatus Viridilinea mediisalina</name>
    <dbReference type="NCBI Taxonomy" id="2024553"/>
    <lineage>
        <taxon>Bacteria</taxon>
        <taxon>Bacillati</taxon>
        <taxon>Chloroflexota</taxon>
        <taxon>Chloroflexia</taxon>
        <taxon>Chloroflexales</taxon>
        <taxon>Chloroflexineae</taxon>
        <taxon>Oscillochloridaceae</taxon>
        <taxon>Candidatus Viridilinea</taxon>
    </lineage>
</organism>
<comment type="caution">
    <text evidence="2">The sequence shown here is derived from an EMBL/GenBank/DDBJ whole genome shotgun (WGS) entry which is preliminary data.</text>
</comment>
<protein>
    <submittedName>
        <fullName evidence="2">Type I-D CRISPR-associated helicase Cas3</fullName>
    </submittedName>
</protein>
<proteinExistence type="predicted"/>
<dbReference type="Gene3D" id="3.40.50.300">
    <property type="entry name" value="P-loop containing nucleotide triphosphate hydrolases"/>
    <property type="match status" value="2"/>
</dbReference>
<reference evidence="3" key="1">
    <citation type="submission" date="2017-08" db="EMBL/GenBank/DDBJ databases">
        <authorList>
            <person name="Grouzdev D.S."/>
            <person name="Gaisin V.A."/>
            <person name="Rysina M.S."/>
            <person name="Gorlenko V.M."/>
        </authorList>
    </citation>
    <scope>NUCLEOTIDE SEQUENCE [LARGE SCALE GENOMIC DNA]</scope>
    <source>
        <strain evidence="3">Kir15-3F</strain>
    </source>
</reference>
<dbReference type="OrthoDB" id="9810236at2"/>
<keyword evidence="3" id="KW-1185">Reference proteome</keyword>
<dbReference type="NCBIfam" id="TIGR03158">
    <property type="entry name" value="cas3_cyano"/>
    <property type="match status" value="1"/>
</dbReference>
<dbReference type="Proteomes" id="UP000220527">
    <property type="component" value="Unassembled WGS sequence"/>
</dbReference>
<dbReference type="SMART" id="SM00487">
    <property type="entry name" value="DEXDc"/>
    <property type="match status" value="1"/>
</dbReference>
<evidence type="ECO:0000259" key="1">
    <source>
        <dbReference type="PROSITE" id="PS51192"/>
    </source>
</evidence>
<dbReference type="InterPro" id="IPR027417">
    <property type="entry name" value="P-loop_NTPase"/>
</dbReference>
<dbReference type="GO" id="GO:0003676">
    <property type="term" value="F:nucleic acid binding"/>
    <property type="evidence" value="ECO:0007669"/>
    <property type="project" value="InterPro"/>
</dbReference>
<dbReference type="InterPro" id="IPR014001">
    <property type="entry name" value="Helicase_ATP-bd"/>
</dbReference>
<evidence type="ECO:0000313" key="2">
    <source>
        <dbReference type="EMBL" id="PDW01378.1"/>
    </source>
</evidence>
<dbReference type="Pfam" id="PF00270">
    <property type="entry name" value="DEAD"/>
    <property type="match status" value="1"/>
</dbReference>
<dbReference type="EMBL" id="NQWI01000142">
    <property type="protein sequence ID" value="PDW01378.1"/>
    <property type="molecule type" value="Genomic_DNA"/>
</dbReference>
<dbReference type="InterPro" id="IPR017575">
    <property type="entry name" value="CRISPR-assoc_helicase_Cas3"/>
</dbReference>
<accession>A0A2A6REY2</accession>
<dbReference type="GO" id="GO:0043138">
    <property type="term" value="F:3'-5' DNA helicase activity"/>
    <property type="evidence" value="ECO:0007669"/>
    <property type="project" value="TreeGrafter"/>
</dbReference>
<evidence type="ECO:0000313" key="3">
    <source>
        <dbReference type="Proteomes" id="UP000220527"/>
    </source>
</evidence>
<dbReference type="RefSeq" id="WP_097645709.1">
    <property type="nucleotide sequence ID" value="NZ_NQWI01000142.1"/>
</dbReference>
<dbReference type="InterPro" id="IPR011545">
    <property type="entry name" value="DEAD/DEAH_box_helicase_dom"/>
</dbReference>
<dbReference type="SUPFAM" id="SSF52540">
    <property type="entry name" value="P-loop containing nucleoside triphosphate hydrolases"/>
    <property type="match status" value="1"/>
</dbReference>
<dbReference type="PANTHER" id="PTHR47957:SF3">
    <property type="entry name" value="ATP-DEPENDENT HELICASE HRQ1"/>
    <property type="match status" value="1"/>
</dbReference>
<dbReference type="PANTHER" id="PTHR47957">
    <property type="entry name" value="ATP-DEPENDENT HELICASE HRQ1"/>
    <property type="match status" value="1"/>
</dbReference>
<dbReference type="AlphaFoldDB" id="A0A2A6REY2"/>
<dbReference type="GO" id="GO:0006289">
    <property type="term" value="P:nucleotide-excision repair"/>
    <property type="evidence" value="ECO:0007669"/>
    <property type="project" value="TreeGrafter"/>
</dbReference>
<dbReference type="PROSITE" id="PS51192">
    <property type="entry name" value="HELICASE_ATP_BIND_1"/>
    <property type="match status" value="1"/>
</dbReference>
<name>A0A2A6REY2_9CHLR</name>
<dbReference type="GO" id="GO:0036297">
    <property type="term" value="P:interstrand cross-link repair"/>
    <property type="evidence" value="ECO:0007669"/>
    <property type="project" value="TreeGrafter"/>
</dbReference>
<feature type="domain" description="Helicase ATP-binding" evidence="1">
    <location>
        <begin position="42"/>
        <end position="240"/>
    </location>
</feature>
<gene>
    <name evidence="2" type="primary">cas3</name>
    <name evidence="2" type="ORF">CJ255_19210</name>
</gene>
<dbReference type="GO" id="GO:0005524">
    <property type="term" value="F:ATP binding"/>
    <property type="evidence" value="ECO:0007669"/>
    <property type="project" value="InterPro"/>
</dbReference>